<evidence type="ECO:0000256" key="1">
    <source>
        <dbReference type="ARBA" id="ARBA00022450"/>
    </source>
</evidence>
<reference evidence="3" key="1">
    <citation type="submission" date="2022-12" db="EMBL/GenBank/DDBJ databases">
        <authorList>
            <person name="Bing R.G."/>
            <person name="Willard D.J."/>
            <person name="Manesh M.J.H."/>
            <person name="Laemthong T."/>
            <person name="Crosby J.R."/>
            <person name="Kelly R.M."/>
        </authorList>
    </citation>
    <scope>NUCLEOTIDE SEQUENCE</scope>
    <source>
        <strain evidence="3">DSM 8991</strain>
    </source>
</reference>
<dbReference type="PANTHER" id="PTHR43439">
    <property type="entry name" value="PHENYLACETATE-COENZYME A LIGASE"/>
    <property type="match status" value="1"/>
</dbReference>
<dbReference type="Gene3D" id="3.40.50.12780">
    <property type="entry name" value="N-terminal domain of ligase-like"/>
    <property type="match status" value="1"/>
</dbReference>
<organism evidence="3 4">
    <name type="scientific">Caldicellulosiruptor naganoensis</name>
    <dbReference type="NCBI Taxonomy" id="29324"/>
    <lineage>
        <taxon>Bacteria</taxon>
        <taxon>Bacillati</taxon>
        <taxon>Bacillota</taxon>
        <taxon>Bacillota incertae sedis</taxon>
        <taxon>Caldicellulosiruptorales</taxon>
        <taxon>Caldicellulosiruptoraceae</taxon>
        <taxon>Caldicellulosiruptor</taxon>
    </lineage>
</organism>
<gene>
    <name evidence="3" type="ORF">OTJ99_001162</name>
</gene>
<dbReference type="SUPFAM" id="SSF56801">
    <property type="entry name" value="Acetyl-CoA synthetase-like"/>
    <property type="match status" value="1"/>
</dbReference>
<dbReference type="Proteomes" id="UP001164745">
    <property type="component" value="Chromosome"/>
</dbReference>
<protein>
    <submittedName>
        <fullName evidence="3">Uncharacterized protein</fullName>
    </submittedName>
</protein>
<dbReference type="InterPro" id="IPR051414">
    <property type="entry name" value="Adenylate-forming_Reductase"/>
</dbReference>
<accession>A0ABY7BM08</accession>
<keyword evidence="1" id="KW-0596">Phosphopantetheine</keyword>
<proteinExistence type="predicted"/>
<dbReference type="InterPro" id="IPR042099">
    <property type="entry name" value="ANL_N_sf"/>
</dbReference>
<sequence length="93" mass="10684">MNDYLYFEVIEPQTGQEVPDGEFVELVITILQKEGAPLTRYRTRDITRKMTGVCRGGSTYPRIDRIVGRTDDMVKVEGVNIFLAQIDTFFEGY</sequence>
<evidence type="ECO:0000256" key="2">
    <source>
        <dbReference type="ARBA" id="ARBA00022553"/>
    </source>
</evidence>
<evidence type="ECO:0000313" key="4">
    <source>
        <dbReference type="Proteomes" id="UP001164745"/>
    </source>
</evidence>
<keyword evidence="2" id="KW-0597">Phosphoprotein</keyword>
<dbReference type="PANTHER" id="PTHR43439:SF2">
    <property type="entry name" value="ENZYME, PUTATIVE (JCVI)-RELATED"/>
    <property type="match status" value="1"/>
</dbReference>
<name>A0ABY7BM08_9FIRM</name>
<keyword evidence="4" id="KW-1185">Reference proteome</keyword>
<dbReference type="EMBL" id="CP113864">
    <property type="protein sequence ID" value="WAM32586.1"/>
    <property type="molecule type" value="Genomic_DNA"/>
</dbReference>
<evidence type="ECO:0000313" key="3">
    <source>
        <dbReference type="EMBL" id="WAM32586.1"/>
    </source>
</evidence>